<dbReference type="OrthoDB" id="445677at2759"/>
<gene>
    <name evidence="4" type="ORF">F5X68DRAFT_218739</name>
</gene>
<comment type="caution">
    <text evidence="4">The sequence shown here is derived from an EMBL/GenBank/DDBJ whole genome shotgun (WGS) entry which is preliminary data.</text>
</comment>
<evidence type="ECO:0000256" key="2">
    <source>
        <dbReference type="ARBA" id="ARBA00019138"/>
    </source>
</evidence>
<sequence length="209" mass="23271">MRAQEKAEKKVAAVQGPVTIDVDSVWAQMMAGTPTVAEDTAMDVDQPAEPPKEAPEMIRIKRTYNFAGKVHTEEKLVARDSAEARLFLASQDKEAPEEETDKPRRVLRKAFRSAFEPVIDGLGNRTDLDLGVEGAIRAREGRAEAAKKLNTVEKSRMDWAGYVDKEGLKDELELAGRSKGAYNERQGFLARSEAKREEDAWRARQAGRA</sequence>
<evidence type="ECO:0000313" key="4">
    <source>
        <dbReference type="EMBL" id="KAH6661936.1"/>
    </source>
</evidence>
<accession>A0A9P9A4J7</accession>
<organism evidence="4 5">
    <name type="scientific">Plectosphaerella plurivora</name>
    <dbReference type="NCBI Taxonomy" id="936078"/>
    <lineage>
        <taxon>Eukaryota</taxon>
        <taxon>Fungi</taxon>
        <taxon>Dikarya</taxon>
        <taxon>Ascomycota</taxon>
        <taxon>Pezizomycotina</taxon>
        <taxon>Sordariomycetes</taxon>
        <taxon>Hypocreomycetidae</taxon>
        <taxon>Glomerellales</taxon>
        <taxon>Plectosphaerellaceae</taxon>
        <taxon>Plectosphaerella</taxon>
    </lineage>
</organism>
<comment type="similarity">
    <text evidence="1">Belongs to the SWC5 family.</text>
</comment>
<dbReference type="GO" id="GO:0000812">
    <property type="term" value="C:Swr1 complex"/>
    <property type="evidence" value="ECO:0007669"/>
    <property type="project" value="TreeGrafter"/>
</dbReference>
<dbReference type="InterPro" id="IPR011421">
    <property type="entry name" value="BCNT-C"/>
</dbReference>
<dbReference type="EMBL" id="JAGSXJ010000048">
    <property type="protein sequence ID" value="KAH6661936.1"/>
    <property type="molecule type" value="Genomic_DNA"/>
</dbReference>
<feature type="domain" description="BCNT-C" evidence="3">
    <location>
        <begin position="130"/>
        <end position="209"/>
    </location>
</feature>
<proteinExistence type="inferred from homology"/>
<dbReference type="InterPro" id="IPR027124">
    <property type="entry name" value="Swc5/CFDP1/2"/>
</dbReference>
<evidence type="ECO:0000256" key="1">
    <source>
        <dbReference type="ARBA" id="ARBA00010465"/>
    </source>
</evidence>
<keyword evidence="5" id="KW-1185">Reference proteome</keyword>
<dbReference type="PANTHER" id="PTHR48407:SF1">
    <property type="entry name" value="CRANIOFACIAL DEVELOPMENT PROTEIN 1"/>
    <property type="match status" value="1"/>
</dbReference>
<protein>
    <recommendedName>
        <fullName evidence="2">SWR1-complex protein 5</fullName>
    </recommendedName>
</protein>
<dbReference type="Pfam" id="PF07572">
    <property type="entry name" value="BCNT"/>
    <property type="match status" value="1"/>
</dbReference>
<dbReference type="AlphaFoldDB" id="A0A9P9A4J7"/>
<evidence type="ECO:0000259" key="3">
    <source>
        <dbReference type="PROSITE" id="PS51279"/>
    </source>
</evidence>
<dbReference type="PROSITE" id="PS51279">
    <property type="entry name" value="BCNT_C"/>
    <property type="match status" value="1"/>
</dbReference>
<evidence type="ECO:0000313" key="5">
    <source>
        <dbReference type="Proteomes" id="UP000770015"/>
    </source>
</evidence>
<reference evidence="4" key="1">
    <citation type="journal article" date="2021" name="Nat. Commun.">
        <title>Genetic determinants of endophytism in the Arabidopsis root mycobiome.</title>
        <authorList>
            <person name="Mesny F."/>
            <person name="Miyauchi S."/>
            <person name="Thiergart T."/>
            <person name="Pickel B."/>
            <person name="Atanasova L."/>
            <person name="Karlsson M."/>
            <person name="Huettel B."/>
            <person name="Barry K.W."/>
            <person name="Haridas S."/>
            <person name="Chen C."/>
            <person name="Bauer D."/>
            <person name="Andreopoulos W."/>
            <person name="Pangilinan J."/>
            <person name="LaButti K."/>
            <person name="Riley R."/>
            <person name="Lipzen A."/>
            <person name="Clum A."/>
            <person name="Drula E."/>
            <person name="Henrissat B."/>
            <person name="Kohler A."/>
            <person name="Grigoriev I.V."/>
            <person name="Martin F.M."/>
            <person name="Hacquard S."/>
        </authorList>
    </citation>
    <scope>NUCLEOTIDE SEQUENCE</scope>
    <source>
        <strain evidence="4">MPI-SDFR-AT-0117</strain>
    </source>
</reference>
<name>A0A9P9A4J7_9PEZI</name>
<dbReference type="Proteomes" id="UP000770015">
    <property type="component" value="Unassembled WGS sequence"/>
</dbReference>
<dbReference type="PANTHER" id="PTHR48407">
    <property type="entry name" value="CRANIOFACIAL DEVELOPMENT PROTEIN 1"/>
    <property type="match status" value="1"/>
</dbReference>